<accession>N8X314</accession>
<organism evidence="2 3">
    <name type="scientific">Acinetobacter guillouiae NIPH 991</name>
    <dbReference type="NCBI Taxonomy" id="1217656"/>
    <lineage>
        <taxon>Bacteria</taxon>
        <taxon>Pseudomonadati</taxon>
        <taxon>Pseudomonadota</taxon>
        <taxon>Gammaproteobacteria</taxon>
        <taxon>Moraxellales</taxon>
        <taxon>Moraxellaceae</taxon>
        <taxon>Acinetobacter</taxon>
    </lineage>
</organism>
<evidence type="ECO:0000313" key="3">
    <source>
        <dbReference type="Proteomes" id="UP000013148"/>
    </source>
</evidence>
<name>N8X314_ACIGI</name>
<evidence type="ECO:0000256" key="1">
    <source>
        <dbReference type="SAM" id="Coils"/>
    </source>
</evidence>
<dbReference type="HOGENOM" id="CLU_049444_0_0_6"/>
<gene>
    <name evidence="2" type="ORF">F964_00577</name>
</gene>
<keyword evidence="1" id="KW-0175">Coiled coil</keyword>
<protein>
    <submittedName>
        <fullName evidence="2">Uncharacterized protein</fullName>
    </submittedName>
</protein>
<feature type="coiled-coil region" evidence="1">
    <location>
        <begin position="174"/>
        <end position="314"/>
    </location>
</feature>
<evidence type="ECO:0000313" key="2">
    <source>
        <dbReference type="EMBL" id="ENV18777.1"/>
    </source>
</evidence>
<reference evidence="2 3" key="1">
    <citation type="submission" date="2013-02" db="EMBL/GenBank/DDBJ databases">
        <title>The Genome Sequence of Acinetobacter guillouiae NIPH 991.</title>
        <authorList>
            <consortium name="The Broad Institute Genome Sequencing Platform"/>
            <consortium name="The Broad Institute Genome Sequencing Center for Infectious Disease"/>
            <person name="Cerqueira G."/>
            <person name="Feldgarden M."/>
            <person name="Courvalin P."/>
            <person name="Perichon B."/>
            <person name="Grillot-Courvalin C."/>
            <person name="Clermont D."/>
            <person name="Rocha E."/>
            <person name="Yoon E.-J."/>
            <person name="Nemec A."/>
            <person name="Walker B."/>
            <person name="Young S.K."/>
            <person name="Zeng Q."/>
            <person name="Gargeya S."/>
            <person name="Fitzgerald M."/>
            <person name="Haas B."/>
            <person name="Abouelleil A."/>
            <person name="Alvarado L."/>
            <person name="Arachchi H.M."/>
            <person name="Berlin A.M."/>
            <person name="Chapman S.B."/>
            <person name="Dewar J."/>
            <person name="Goldberg J."/>
            <person name="Griggs A."/>
            <person name="Gujja S."/>
            <person name="Hansen M."/>
            <person name="Howarth C."/>
            <person name="Imamovic A."/>
            <person name="Larimer J."/>
            <person name="McCowan C."/>
            <person name="Murphy C."/>
            <person name="Neiman D."/>
            <person name="Pearson M."/>
            <person name="Priest M."/>
            <person name="Roberts A."/>
            <person name="Saif S."/>
            <person name="Shea T."/>
            <person name="Sisk P."/>
            <person name="Sykes S."/>
            <person name="Wortman J."/>
            <person name="Nusbaum C."/>
            <person name="Birren B."/>
        </authorList>
    </citation>
    <scope>NUCLEOTIDE SEQUENCE [LARGE SCALE GENOMIC DNA]</scope>
    <source>
        <strain evidence="2 3">NIPH 991</strain>
    </source>
</reference>
<proteinExistence type="predicted"/>
<comment type="caution">
    <text evidence="2">The sequence shown here is derived from an EMBL/GenBank/DDBJ whole genome shotgun (WGS) entry which is preliminary data.</text>
</comment>
<keyword evidence="3" id="KW-1185">Reference proteome</keyword>
<dbReference type="RefSeq" id="WP_004817496.1">
    <property type="nucleotide sequence ID" value="NZ_KB849455.1"/>
</dbReference>
<dbReference type="eggNOG" id="ENOG50327XW">
    <property type="taxonomic scope" value="Bacteria"/>
</dbReference>
<dbReference type="EMBL" id="APPJ01000004">
    <property type="protein sequence ID" value="ENV18777.1"/>
    <property type="molecule type" value="Genomic_DNA"/>
</dbReference>
<dbReference type="PATRIC" id="fig|1217656.3.peg.561"/>
<dbReference type="Proteomes" id="UP000013148">
    <property type="component" value="Unassembled WGS sequence"/>
</dbReference>
<dbReference type="AlphaFoldDB" id="N8X314"/>
<sequence>MELQVLEQNAIVSAFNNANGIQAIVDQIKAQVSSIVPDVTTPKGRKEIASLAYKVAQSKSAIDAEGKKLKEQYTVVTNKIDADRKFARDELDAERDRIRQPLTDWENAEKDRVAKHEGAIEAIKNFANNNSLITANSSMIEGAIATLNDQVIDSSFEEYEEQAKLAKLETLETLRNALSETQSLEAERAELERLRQADIERQQKERDEKIAREAADKARVEAEARALADRKRAEQEKLEAEQREVRLKLEKEQAELREQQLKQQAIEHEKQAEIDRQKAVEAERLRIEKEAQAKADAELKEQQAREANKAHKKKICNEALQGLVKLGVSEELGKQILQAIHKGEVPHVSIKF</sequence>